<dbReference type="EMBL" id="BTHG01000010">
    <property type="protein sequence ID" value="GMN90436.1"/>
    <property type="molecule type" value="Genomic_DNA"/>
</dbReference>
<gene>
    <name evidence="1" type="ORF">fsci_19240</name>
</gene>
<reference evidence="1 2" key="1">
    <citation type="journal article" date="2024" name="Dis. Aquat. Organ.">
        <title>Francisella sciaenopsi sp. nov. isolated from diseased red drum Sciaenops ocellatus in Florida, USA.</title>
        <authorList>
            <person name="Kawahara M."/>
            <person name="Cody T.T."/>
            <person name="Yanong R.P.E."/>
            <person name="Henderson E."/>
            <person name="Yazdi Z."/>
            <person name="Soto E."/>
        </authorList>
    </citation>
    <scope>NUCLEOTIDE SEQUENCE [LARGE SCALE GENOMIC DNA]</scope>
    <source>
        <strain evidence="1 2">R22-20-7</strain>
    </source>
</reference>
<organism evidence="1 2">
    <name type="scientific">Francisella sciaenopsi</name>
    <dbReference type="NCBI Taxonomy" id="3055034"/>
    <lineage>
        <taxon>Bacteria</taxon>
        <taxon>Pseudomonadati</taxon>
        <taxon>Pseudomonadota</taxon>
        <taxon>Gammaproteobacteria</taxon>
        <taxon>Thiotrichales</taxon>
        <taxon>Francisellaceae</taxon>
        <taxon>Francisella</taxon>
    </lineage>
</organism>
<evidence type="ECO:0008006" key="3">
    <source>
        <dbReference type="Google" id="ProtNLM"/>
    </source>
</evidence>
<dbReference type="Proteomes" id="UP001628164">
    <property type="component" value="Unassembled WGS sequence"/>
</dbReference>
<evidence type="ECO:0000313" key="2">
    <source>
        <dbReference type="Proteomes" id="UP001628164"/>
    </source>
</evidence>
<keyword evidence="2" id="KW-1185">Reference proteome</keyword>
<name>A0ABQ6PJG0_9GAMM</name>
<dbReference type="RefSeq" id="WP_407878120.1">
    <property type="nucleotide sequence ID" value="NZ_BTHG01000010.1"/>
</dbReference>
<sequence>MKIAIIADQITTATISYEGDCICYNVTPLNYKFVFKIFKPDVLFVESAWQGYHNSWKFKIASYPDHHKRSNAKLIKVVNYAKKCGIATVFWNKEDSVHFDRFIDSAKHFEHIFTVDENCIPKYRARVSAKTNVNTMMFAVQPKIHYFKDFDFKYKRANFAGSYSHHIHSKRREIQDVMFESVCFQGLGLTVFDRNSENYRYPELENMTVEKAISHSQTAQIYRDYMLSLNVNTIEDSPTMFSRRLIEILA</sequence>
<protein>
    <recommendedName>
        <fullName evidence="3">DUF3880 domain-containing protein</fullName>
    </recommendedName>
</protein>
<evidence type="ECO:0000313" key="1">
    <source>
        <dbReference type="EMBL" id="GMN90436.1"/>
    </source>
</evidence>
<comment type="caution">
    <text evidence="1">The sequence shown here is derived from an EMBL/GenBank/DDBJ whole genome shotgun (WGS) entry which is preliminary data.</text>
</comment>
<proteinExistence type="predicted"/>
<accession>A0ABQ6PJG0</accession>